<accession>A0ABU8LLL5</accession>
<evidence type="ECO:0000256" key="1">
    <source>
        <dbReference type="SAM" id="Phobius"/>
    </source>
</evidence>
<evidence type="ECO:0000313" key="3">
    <source>
        <dbReference type="Proteomes" id="UP001366085"/>
    </source>
</evidence>
<keyword evidence="1" id="KW-0812">Transmembrane</keyword>
<protein>
    <submittedName>
        <fullName evidence="2">Uncharacterized protein</fullName>
    </submittedName>
</protein>
<dbReference type="EMBL" id="JBBDGN010000010">
    <property type="protein sequence ID" value="MEJ1092214.1"/>
    <property type="molecule type" value="Genomic_DNA"/>
</dbReference>
<reference evidence="2 3" key="1">
    <citation type="submission" date="2024-02" db="EMBL/GenBank/DDBJ databases">
        <authorList>
            <person name="Saticioglu I.B."/>
        </authorList>
    </citation>
    <scope>NUCLEOTIDE SEQUENCE [LARGE SCALE GENOMIC DNA]</scope>
    <source>
        <strain evidence="2 3">Mu-43</strain>
    </source>
</reference>
<keyword evidence="1" id="KW-1133">Transmembrane helix</keyword>
<keyword evidence="3" id="KW-1185">Reference proteome</keyword>
<dbReference type="RefSeq" id="WP_337320540.1">
    <property type="nucleotide sequence ID" value="NZ_JBBDGN010000010.1"/>
</dbReference>
<proteinExistence type="predicted"/>
<keyword evidence="1" id="KW-0472">Membrane</keyword>
<feature type="transmembrane region" description="Helical" evidence="1">
    <location>
        <begin position="49"/>
        <end position="74"/>
    </location>
</feature>
<sequence>MTGPHAAAAMTATVFEKVTWVTAGVAFAVVLSVLFGLTSSPPNPGEPTVLTTALIVSVVVLAAALTAAVVLTGVRHLLNERARMAADAPALTVSR</sequence>
<comment type="caution">
    <text evidence="2">The sequence shown here is derived from an EMBL/GenBank/DDBJ whole genome shotgun (WGS) entry which is preliminary data.</text>
</comment>
<name>A0ABU8LLL5_9MICO</name>
<gene>
    <name evidence="2" type="ORF">WDU93_10975</name>
</gene>
<evidence type="ECO:0000313" key="2">
    <source>
        <dbReference type="EMBL" id="MEJ1092214.1"/>
    </source>
</evidence>
<dbReference type="Proteomes" id="UP001366085">
    <property type="component" value="Unassembled WGS sequence"/>
</dbReference>
<feature type="transmembrane region" description="Helical" evidence="1">
    <location>
        <begin position="18"/>
        <end position="37"/>
    </location>
</feature>
<organism evidence="2 3">
    <name type="scientific">Microbacterium istanbulense</name>
    <dbReference type="NCBI Taxonomy" id="3122049"/>
    <lineage>
        <taxon>Bacteria</taxon>
        <taxon>Bacillati</taxon>
        <taxon>Actinomycetota</taxon>
        <taxon>Actinomycetes</taxon>
        <taxon>Micrococcales</taxon>
        <taxon>Microbacteriaceae</taxon>
        <taxon>Microbacterium</taxon>
    </lineage>
</organism>